<comment type="caution">
    <text evidence="5">The sequence shown here is derived from an EMBL/GenBank/DDBJ whole genome shotgun (WGS) entry which is preliminary data.</text>
</comment>
<dbReference type="SUPFAM" id="SSF53756">
    <property type="entry name" value="UDP-Glycosyltransferase/glycogen phosphorylase"/>
    <property type="match status" value="1"/>
</dbReference>
<evidence type="ECO:0000313" key="6">
    <source>
        <dbReference type="Proteomes" id="UP000216300"/>
    </source>
</evidence>
<evidence type="ECO:0000259" key="4">
    <source>
        <dbReference type="Pfam" id="PF13579"/>
    </source>
</evidence>
<keyword evidence="6" id="KW-1185">Reference proteome</keyword>
<feature type="domain" description="Glycosyltransferase subfamily 4-like N-terminal" evidence="4">
    <location>
        <begin position="32"/>
        <end position="205"/>
    </location>
</feature>
<gene>
    <name evidence="5" type="ORF">CGZ91_12865</name>
</gene>
<keyword evidence="2 5" id="KW-0808">Transferase</keyword>
<evidence type="ECO:0000256" key="1">
    <source>
        <dbReference type="ARBA" id="ARBA00022676"/>
    </source>
</evidence>
<dbReference type="GO" id="GO:1901137">
    <property type="term" value="P:carbohydrate derivative biosynthetic process"/>
    <property type="evidence" value="ECO:0007669"/>
    <property type="project" value="UniProtKB-ARBA"/>
</dbReference>
<dbReference type="OrthoDB" id="9810929at2"/>
<name>A0A255EI78_9ACTN</name>
<dbReference type="Pfam" id="PF00534">
    <property type="entry name" value="Glycos_transf_1"/>
    <property type="match status" value="1"/>
</dbReference>
<protein>
    <submittedName>
        <fullName evidence="5">Glycosyl transferase</fullName>
    </submittedName>
</protein>
<sequence>MPRPHLPSTGLRIAYVSLHTSPLASPGQADAGGMNVVEVHQALALAERGVEVDLLTRRSEPDPPDVEDVAPGVRLHRLPAGPPTPLTKAETDDTIEPFREQLAAFVDRQRPDVLHSHHWFSGVAALPVGRGAGVPHVQSFHSVAAPAGSGSLAAGEPAESPRRIVGERTVADGSDLVVTVSEAEASTVRARYDVAADRLRVVRPGVDTDAFRPLAPGERPDRPPYLLFAARLQPLKAPDLALQTLALLPQPRPDLVLAGAASADFAAYTAELTALAETLGVRQQVTFAGSQSRAELAILMRGAAVFLLPSWSETFGLVALESAASGVPAIAWQGAGGVAEAIGDAGIVLADRDPAAWAGTVAALLADETRRRGLGQRARAWAEHHTWRRVAEDLLEVYAELL</sequence>
<dbReference type="InterPro" id="IPR001296">
    <property type="entry name" value="Glyco_trans_1"/>
</dbReference>
<dbReference type="Pfam" id="PF13579">
    <property type="entry name" value="Glyco_trans_4_4"/>
    <property type="match status" value="1"/>
</dbReference>
<dbReference type="RefSeq" id="WP_094455728.1">
    <property type="nucleotide sequence ID" value="NZ_NMVJ01000010.1"/>
</dbReference>
<keyword evidence="1" id="KW-0328">Glycosyltransferase</keyword>
<dbReference type="PANTHER" id="PTHR45947">
    <property type="entry name" value="SULFOQUINOVOSYL TRANSFERASE SQD2"/>
    <property type="match status" value="1"/>
</dbReference>
<organism evidence="5 6">
    <name type="scientific">Parenemella sanctibonifatiensis</name>
    <dbReference type="NCBI Taxonomy" id="2016505"/>
    <lineage>
        <taxon>Bacteria</taxon>
        <taxon>Bacillati</taxon>
        <taxon>Actinomycetota</taxon>
        <taxon>Actinomycetes</taxon>
        <taxon>Propionibacteriales</taxon>
        <taxon>Propionibacteriaceae</taxon>
        <taxon>Parenemella</taxon>
    </lineage>
</organism>
<proteinExistence type="predicted"/>
<dbReference type="Proteomes" id="UP000216300">
    <property type="component" value="Unassembled WGS sequence"/>
</dbReference>
<dbReference type="AlphaFoldDB" id="A0A255EI78"/>
<dbReference type="EMBL" id="NMVJ01000010">
    <property type="protein sequence ID" value="OYN89142.1"/>
    <property type="molecule type" value="Genomic_DNA"/>
</dbReference>
<evidence type="ECO:0000256" key="2">
    <source>
        <dbReference type="ARBA" id="ARBA00022679"/>
    </source>
</evidence>
<evidence type="ECO:0000259" key="3">
    <source>
        <dbReference type="Pfam" id="PF00534"/>
    </source>
</evidence>
<dbReference type="PANTHER" id="PTHR45947:SF3">
    <property type="entry name" value="SULFOQUINOVOSYL TRANSFERASE SQD2"/>
    <property type="match status" value="1"/>
</dbReference>
<accession>A0A255EI78</accession>
<evidence type="ECO:0000313" key="5">
    <source>
        <dbReference type="EMBL" id="OYN89142.1"/>
    </source>
</evidence>
<dbReference type="InterPro" id="IPR050194">
    <property type="entry name" value="Glycosyltransferase_grp1"/>
</dbReference>
<dbReference type="GO" id="GO:0016758">
    <property type="term" value="F:hexosyltransferase activity"/>
    <property type="evidence" value="ECO:0007669"/>
    <property type="project" value="TreeGrafter"/>
</dbReference>
<reference evidence="5 6" key="1">
    <citation type="submission" date="2017-07" db="EMBL/GenBank/DDBJ databases">
        <title>Draft whole genome sequences of clinical Proprionibacteriaceae strains.</title>
        <authorList>
            <person name="Bernier A.-M."/>
            <person name="Bernard K."/>
            <person name="Domingo M.-C."/>
        </authorList>
    </citation>
    <scope>NUCLEOTIDE SEQUENCE [LARGE SCALE GENOMIC DNA]</scope>
    <source>
        <strain evidence="5 6">NML 150081</strain>
    </source>
</reference>
<feature type="domain" description="Glycosyl transferase family 1" evidence="3">
    <location>
        <begin position="218"/>
        <end position="381"/>
    </location>
</feature>
<dbReference type="Gene3D" id="3.40.50.2000">
    <property type="entry name" value="Glycogen Phosphorylase B"/>
    <property type="match status" value="2"/>
</dbReference>
<dbReference type="InterPro" id="IPR028098">
    <property type="entry name" value="Glyco_trans_4-like_N"/>
</dbReference>